<sequence length="100" mass="10445">MFPYISDELHADAVALFVLGSGIRWGAIINPAMMIIGGTIQRIGNGGINVMIDMIISNLLPLREGGMFLGMTFIMSSIGTSLGSFIGSALVSTHSVAATD</sequence>
<evidence type="ECO:0008006" key="4">
    <source>
        <dbReference type="Google" id="ProtNLM"/>
    </source>
</evidence>
<keyword evidence="1" id="KW-1133">Transmembrane helix</keyword>
<feature type="transmembrane region" description="Helical" evidence="1">
    <location>
        <begin position="13"/>
        <end position="36"/>
    </location>
</feature>
<protein>
    <recommendedName>
        <fullName evidence="4">Major facilitator superfamily (MFS) profile domain-containing protein</fullName>
    </recommendedName>
</protein>
<dbReference type="Proteomes" id="UP000326198">
    <property type="component" value="Unassembled WGS sequence"/>
</dbReference>
<dbReference type="AlphaFoldDB" id="A0A5N7AQJ0"/>
<gene>
    <name evidence="2" type="ORF">BDV26DRAFT_298272</name>
</gene>
<keyword evidence="1" id="KW-0812">Transmembrane</keyword>
<dbReference type="OrthoDB" id="10021397at2759"/>
<proteinExistence type="predicted"/>
<keyword evidence="3" id="KW-1185">Reference proteome</keyword>
<evidence type="ECO:0000313" key="2">
    <source>
        <dbReference type="EMBL" id="KAE8371993.1"/>
    </source>
</evidence>
<reference evidence="2 3" key="1">
    <citation type="submission" date="2019-04" db="EMBL/GenBank/DDBJ databases">
        <title>Friends and foes A comparative genomics studyof 23 Aspergillus species from section Flavi.</title>
        <authorList>
            <consortium name="DOE Joint Genome Institute"/>
            <person name="Kjaerbolling I."/>
            <person name="Vesth T."/>
            <person name="Frisvad J.C."/>
            <person name="Nybo J.L."/>
            <person name="Theobald S."/>
            <person name="Kildgaard S."/>
            <person name="Isbrandt T."/>
            <person name="Kuo A."/>
            <person name="Sato A."/>
            <person name="Lyhne E.K."/>
            <person name="Kogle M.E."/>
            <person name="Wiebenga A."/>
            <person name="Kun R.S."/>
            <person name="Lubbers R.J."/>
            <person name="Makela M.R."/>
            <person name="Barry K."/>
            <person name="Chovatia M."/>
            <person name="Clum A."/>
            <person name="Daum C."/>
            <person name="Haridas S."/>
            <person name="He G."/>
            <person name="LaButti K."/>
            <person name="Lipzen A."/>
            <person name="Mondo S."/>
            <person name="Riley R."/>
            <person name="Salamov A."/>
            <person name="Simmons B.A."/>
            <person name="Magnuson J.K."/>
            <person name="Henrissat B."/>
            <person name="Mortensen U.H."/>
            <person name="Larsen T.O."/>
            <person name="Devries R.P."/>
            <person name="Grigoriev I.V."/>
            <person name="Machida M."/>
            <person name="Baker S.E."/>
            <person name="Andersen M.R."/>
        </authorList>
    </citation>
    <scope>NUCLEOTIDE SEQUENCE [LARGE SCALE GENOMIC DNA]</scope>
    <source>
        <strain evidence="2 3">IBT 29228</strain>
    </source>
</reference>
<organism evidence="2 3">
    <name type="scientific">Aspergillus bertholletiae</name>
    <dbReference type="NCBI Taxonomy" id="1226010"/>
    <lineage>
        <taxon>Eukaryota</taxon>
        <taxon>Fungi</taxon>
        <taxon>Dikarya</taxon>
        <taxon>Ascomycota</taxon>
        <taxon>Pezizomycotina</taxon>
        <taxon>Eurotiomycetes</taxon>
        <taxon>Eurotiomycetidae</taxon>
        <taxon>Eurotiales</taxon>
        <taxon>Aspergillaceae</taxon>
        <taxon>Aspergillus</taxon>
        <taxon>Aspergillus subgen. Circumdati</taxon>
    </lineage>
</organism>
<keyword evidence="1" id="KW-0472">Membrane</keyword>
<dbReference type="InterPro" id="IPR036259">
    <property type="entry name" value="MFS_trans_sf"/>
</dbReference>
<evidence type="ECO:0000313" key="3">
    <source>
        <dbReference type="Proteomes" id="UP000326198"/>
    </source>
</evidence>
<dbReference type="Gene3D" id="1.20.1250.20">
    <property type="entry name" value="MFS general substrate transporter like domains"/>
    <property type="match status" value="1"/>
</dbReference>
<feature type="transmembrane region" description="Helical" evidence="1">
    <location>
        <begin position="68"/>
        <end position="91"/>
    </location>
</feature>
<dbReference type="EMBL" id="ML736382">
    <property type="protein sequence ID" value="KAE8371993.1"/>
    <property type="molecule type" value="Genomic_DNA"/>
</dbReference>
<evidence type="ECO:0000256" key="1">
    <source>
        <dbReference type="SAM" id="Phobius"/>
    </source>
</evidence>
<name>A0A5N7AQJ0_9EURO</name>
<dbReference type="SUPFAM" id="SSF103473">
    <property type="entry name" value="MFS general substrate transporter"/>
    <property type="match status" value="1"/>
</dbReference>
<accession>A0A5N7AQJ0</accession>